<evidence type="ECO:0000256" key="4">
    <source>
        <dbReference type="ARBA" id="ARBA00038388"/>
    </source>
</evidence>
<dbReference type="OrthoDB" id="9809450at2"/>
<organism evidence="6 7">
    <name type="scientific">Hydrogenimonas thermophila</name>
    <dbReference type="NCBI Taxonomy" id="223786"/>
    <lineage>
        <taxon>Bacteria</taxon>
        <taxon>Pseudomonadati</taxon>
        <taxon>Campylobacterota</taxon>
        <taxon>Epsilonproteobacteria</taxon>
        <taxon>Campylobacterales</taxon>
        <taxon>Hydrogenimonadaceae</taxon>
        <taxon>Hydrogenimonas</taxon>
    </lineage>
</organism>
<dbReference type="InterPro" id="IPR027417">
    <property type="entry name" value="P-loop_NTPase"/>
</dbReference>
<proteinExistence type="inferred from homology"/>
<feature type="domain" description="ABC transporter" evidence="5">
    <location>
        <begin position="2"/>
        <end position="222"/>
    </location>
</feature>
<dbReference type="Proteomes" id="UP000199227">
    <property type="component" value="Unassembled WGS sequence"/>
</dbReference>
<reference evidence="6 7" key="1">
    <citation type="submission" date="2016-10" db="EMBL/GenBank/DDBJ databases">
        <authorList>
            <person name="de Groot N.N."/>
        </authorList>
    </citation>
    <scope>NUCLEOTIDE SEQUENCE [LARGE SCALE GENOMIC DNA]</scope>
    <source>
        <strain evidence="6 7">EP1-55-1</strain>
    </source>
</reference>
<dbReference type="AlphaFoldDB" id="A0A1I5TZT1"/>
<comment type="similarity">
    <text evidence="4">Belongs to the ABC transporter superfamily. Macrolide exporter (TC 3.A.1.122) family.</text>
</comment>
<name>A0A1I5TZT1_9BACT</name>
<dbReference type="GO" id="GO:0016887">
    <property type="term" value="F:ATP hydrolysis activity"/>
    <property type="evidence" value="ECO:0007669"/>
    <property type="project" value="InterPro"/>
</dbReference>
<protein>
    <submittedName>
        <fullName evidence="6">Putative ABC transport system ATP-binding protein</fullName>
    </submittedName>
</protein>
<gene>
    <name evidence="6" type="ORF">SAMN05216234_15012</name>
</gene>
<keyword evidence="7" id="KW-1185">Reference proteome</keyword>
<dbReference type="SMART" id="SM00382">
    <property type="entry name" value="AAA"/>
    <property type="match status" value="1"/>
</dbReference>
<dbReference type="STRING" id="223786.SAMN05216234_15012"/>
<evidence type="ECO:0000313" key="6">
    <source>
        <dbReference type="EMBL" id="SFP87816.1"/>
    </source>
</evidence>
<dbReference type="InterPro" id="IPR003593">
    <property type="entry name" value="AAA+_ATPase"/>
</dbReference>
<dbReference type="Gene3D" id="3.40.50.300">
    <property type="entry name" value="P-loop containing nucleotide triphosphate hydrolases"/>
    <property type="match status" value="1"/>
</dbReference>
<dbReference type="GO" id="GO:0022857">
    <property type="term" value="F:transmembrane transporter activity"/>
    <property type="evidence" value="ECO:0007669"/>
    <property type="project" value="UniProtKB-ARBA"/>
</dbReference>
<evidence type="ECO:0000256" key="1">
    <source>
        <dbReference type="ARBA" id="ARBA00022448"/>
    </source>
</evidence>
<dbReference type="InterPro" id="IPR003439">
    <property type="entry name" value="ABC_transporter-like_ATP-bd"/>
</dbReference>
<evidence type="ECO:0000259" key="5">
    <source>
        <dbReference type="PROSITE" id="PS50893"/>
    </source>
</evidence>
<evidence type="ECO:0000313" key="7">
    <source>
        <dbReference type="Proteomes" id="UP000199227"/>
    </source>
</evidence>
<dbReference type="PANTHER" id="PTHR42798:SF7">
    <property type="entry name" value="ALPHA-D-RIBOSE 1-METHYLPHOSPHONATE 5-TRIPHOSPHATE SYNTHASE SUBUNIT PHNL"/>
    <property type="match status" value="1"/>
</dbReference>
<dbReference type="Pfam" id="PF00005">
    <property type="entry name" value="ABC_tran"/>
    <property type="match status" value="1"/>
</dbReference>
<dbReference type="InterPro" id="IPR017911">
    <property type="entry name" value="MacB-like_ATP-bd"/>
</dbReference>
<evidence type="ECO:0000256" key="3">
    <source>
        <dbReference type="ARBA" id="ARBA00022840"/>
    </source>
</evidence>
<keyword evidence="2" id="KW-0547">Nucleotide-binding</keyword>
<dbReference type="SUPFAM" id="SSF52540">
    <property type="entry name" value="P-loop containing nucleoside triphosphate hydrolases"/>
    <property type="match status" value="1"/>
</dbReference>
<dbReference type="GO" id="GO:0005524">
    <property type="term" value="F:ATP binding"/>
    <property type="evidence" value="ECO:0007669"/>
    <property type="project" value="UniProtKB-KW"/>
</dbReference>
<dbReference type="PANTHER" id="PTHR42798">
    <property type="entry name" value="LIPOPROTEIN-RELEASING SYSTEM ATP-BINDING PROTEIN LOLD"/>
    <property type="match status" value="1"/>
</dbReference>
<accession>A0A1I5TZT1</accession>
<evidence type="ECO:0000256" key="2">
    <source>
        <dbReference type="ARBA" id="ARBA00022741"/>
    </source>
</evidence>
<dbReference type="RefSeq" id="WP_092913966.1">
    <property type="nucleotide sequence ID" value="NZ_FOXB01000050.1"/>
</dbReference>
<dbReference type="PROSITE" id="PS50893">
    <property type="entry name" value="ABC_TRANSPORTER_2"/>
    <property type="match status" value="1"/>
</dbReference>
<keyword evidence="1" id="KW-0813">Transport</keyword>
<dbReference type="GO" id="GO:0098796">
    <property type="term" value="C:membrane protein complex"/>
    <property type="evidence" value="ECO:0007669"/>
    <property type="project" value="UniProtKB-ARBA"/>
</dbReference>
<dbReference type="CDD" id="cd03255">
    <property type="entry name" value="ABC_MJ0796_LolCDE_FtsE"/>
    <property type="match status" value="1"/>
</dbReference>
<keyword evidence="3 6" id="KW-0067">ATP-binding</keyword>
<dbReference type="EMBL" id="FOXB01000050">
    <property type="protein sequence ID" value="SFP87816.1"/>
    <property type="molecule type" value="Genomic_DNA"/>
</dbReference>
<sequence length="222" mass="24734">MIEVKNVTKVFNQGLPNEMTALSGVSFMVNRGELIILKGPSGSGKSTLLSIIAALQKPTFGEVIVLKNRVSKLPDDFASLFRRENIGFIFQKFNLIPTLSVYENIITPLIPEGLSDKELESKANRVMEEFSISHKKDELVKNLSGGEQQRTAIARALVNDPDIILADEPTANLDEKLSIQFLEYLKKMKKKGKTIIIATHDPIFFNLPITDKEITIHNGKVV</sequence>
<dbReference type="FunFam" id="3.40.50.300:FF:000032">
    <property type="entry name" value="Export ABC transporter ATP-binding protein"/>
    <property type="match status" value="1"/>
</dbReference>